<sequence length="512" mass="56234">MEGSDEAQLGDSVPANLRWFEKSDSAPFRLARKYSSGTAAQSSAVALFPWSSESLKDLWPDRLTSEENQPAWDALIQEWAGACAVGYSGEIAIYGLQLPLRSIAVKVPVCQTGHSNIAWAMLPYAPFEPLLVISSSSLIYILNVNKRDIVSYLRGHGGAITSIVTHPFYPEIFLTTSRDHSTRIYDLQLAPIQAANNPPWPPANGPSLAGAAHGMHMTEPEGTYIGRCIAVLAGGRSGGHNGAVLGAAWHPNLNFPLIATCGVDRTVKIWRSPSFQGDMISREDKPLFSSSRIHKARVLSVTWLNDHILVSHGAPAMMRRHNDAPNDVYEEPGTLVVWRWLGLDRFFPPGVEYHQKILRGCASDYQESAACKLICVNSLPEGLKDLHIYRSWSHEPIVIFPQGNNIKMFNLRRLLPRFSAGPPPPTQHDDFVESMKRALPRLDDDDDDSNVVPPAPNVPVEWELAVTAGKGKKKSLSENLLACTMGAGGDLIVAVGATGNIWLWQRKLETTT</sequence>
<dbReference type="EMBL" id="KV417589">
    <property type="protein sequence ID" value="KZP16774.1"/>
    <property type="molecule type" value="Genomic_DNA"/>
</dbReference>
<dbReference type="Gene3D" id="2.130.10.10">
    <property type="entry name" value="YVTN repeat-like/Quinoprotein amine dehydrogenase"/>
    <property type="match status" value="1"/>
</dbReference>
<dbReference type="OrthoDB" id="7318948at2759"/>
<dbReference type="SUPFAM" id="SSF50978">
    <property type="entry name" value="WD40 repeat-like"/>
    <property type="match status" value="1"/>
</dbReference>
<comment type="similarity">
    <text evidence="1">Belongs to the WD repeat ESC family.</text>
</comment>
<dbReference type="InterPro" id="IPR001680">
    <property type="entry name" value="WD40_rpt"/>
</dbReference>
<dbReference type="InterPro" id="IPR015943">
    <property type="entry name" value="WD40/YVTN_repeat-like_dom_sf"/>
</dbReference>
<proteinExistence type="inferred from homology"/>
<dbReference type="PANTHER" id="PTHR10253">
    <property type="entry name" value="POLYCOMB PROTEIN"/>
    <property type="match status" value="1"/>
</dbReference>
<name>A0A166FG80_9AGAM</name>
<reference evidence="7" key="1">
    <citation type="journal article" date="2016" name="Mol. Biol. Evol.">
        <title>Comparative Genomics of Early-Diverging Mushroom-Forming Fungi Provides Insights into the Origins of Lignocellulose Decay Capabilities.</title>
        <authorList>
            <person name="Nagy L.G."/>
            <person name="Riley R."/>
            <person name="Tritt A."/>
            <person name="Adam C."/>
            <person name="Daum C."/>
            <person name="Floudas D."/>
            <person name="Sun H."/>
            <person name="Yadav J.S."/>
            <person name="Pangilinan J."/>
            <person name="Larsson K.H."/>
            <person name="Matsuura K."/>
            <person name="Barry K."/>
            <person name="Labutti K."/>
            <person name="Kuo R."/>
            <person name="Ohm R.A."/>
            <person name="Bhattacharya S.S."/>
            <person name="Shirouzu T."/>
            <person name="Yoshinaga Y."/>
            <person name="Martin F.M."/>
            <person name="Grigoriev I.V."/>
            <person name="Hibbett D.S."/>
        </authorList>
    </citation>
    <scope>NUCLEOTIDE SEQUENCE [LARGE SCALE GENOMIC DNA]</scope>
    <source>
        <strain evidence="7">CBS 109695</strain>
    </source>
</reference>
<evidence type="ECO:0000313" key="7">
    <source>
        <dbReference type="EMBL" id="KZP16774.1"/>
    </source>
</evidence>
<dbReference type="AlphaFoldDB" id="A0A166FG80"/>
<dbReference type="PROSITE" id="PS50082">
    <property type="entry name" value="WD_REPEATS_2"/>
    <property type="match status" value="2"/>
</dbReference>
<dbReference type="STRING" id="436010.A0A166FG80"/>
<evidence type="ECO:0000256" key="6">
    <source>
        <dbReference type="PROSITE-ProRule" id="PRU00221"/>
    </source>
</evidence>
<feature type="repeat" description="WD" evidence="6">
    <location>
        <begin position="237"/>
        <end position="270"/>
    </location>
</feature>
<feature type="repeat" description="WD" evidence="6">
    <location>
        <begin position="153"/>
        <end position="188"/>
    </location>
</feature>
<evidence type="ECO:0000256" key="1">
    <source>
        <dbReference type="ARBA" id="ARBA00008075"/>
    </source>
</evidence>
<dbReference type="Pfam" id="PF00400">
    <property type="entry name" value="WD40"/>
    <property type="match status" value="2"/>
</dbReference>
<keyword evidence="4" id="KW-0805">Transcription regulation</keyword>
<gene>
    <name evidence="7" type="ORF">FIBSPDRAFT_831233</name>
</gene>
<keyword evidence="2 6" id="KW-0853">WD repeat</keyword>
<organism evidence="7">
    <name type="scientific">Athelia psychrophila</name>
    <dbReference type="NCBI Taxonomy" id="1759441"/>
    <lineage>
        <taxon>Eukaryota</taxon>
        <taxon>Fungi</taxon>
        <taxon>Dikarya</taxon>
        <taxon>Basidiomycota</taxon>
        <taxon>Agaricomycotina</taxon>
        <taxon>Agaricomycetes</taxon>
        <taxon>Agaricomycetidae</taxon>
        <taxon>Atheliales</taxon>
        <taxon>Atheliaceae</taxon>
        <taxon>Athelia</taxon>
    </lineage>
</organism>
<dbReference type="SMART" id="SM00320">
    <property type="entry name" value="WD40"/>
    <property type="match status" value="3"/>
</dbReference>
<evidence type="ECO:0000256" key="3">
    <source>
        <dbReference type="ARBA" id="ARBA00022737"/>
    </source>
</evidence>
<keyword evidence="5" id="KW-0804">Transcription</keyword>
<dbReference type="InterPro" id="IPR036322">
    <property type="entry name" value="WD40_repeat_dom_sf"/>
</dbReference>
<dbReference type="InterPro" id="IPR051243">
    <property type="entry name" value="PcG_WD-repeat"/>
</dbReference>
<evidence type="ECO:0000256" key="5">
    <source>
        <dbReference type="ARBA" id="ARBA00023163"/>
    </source>
</evidence>
<evidence type="ECO:0000256" key="2">
    <source>
        <dbReference type="ARBA" id="ARBA00022574"/>
    </source>
</evidence>
<accession>A0A166FG80</accession>
<protein>
    <submittedName>
        <fullName evidence="7">WD40 repeat-like protein</fullName>
    </submittedName>
</protein>
<keyword evidence="3" id="KW-0677">Repeat</keyword>
<dbReference type="SUPFAM" id="SSF50952">
    <property type="entry name" value="Soluble quinoprotein glucose dehydrogenase"/>
    <property type="match status" value="1"/>
</dbReference>
<evidence type="ECO:0000256" key="4">
    <source>
        <dbReference type="ARBA" id="ARBA00023015"/>
    </source>
</evidence>
<dbReference type="InterPro" id="IPR011041">
    <property type="entry name" value="Quinoprot_gluc/sorb_DH_b-prop"/>
</dbReference>